<evidence type="ECO:0000259" key="3">
    <source>
        <dbReference type="PROSITE" id="PS51186"/>
    </source>
</evidence>
<dbReference type="Pfam" id="PF00583">
    <property type="entry name" value="Acetyltransf_1"/>
    <property type="match status" value="1"/>
</dbReference>
<keyword evidence="1" id="KW-0808">Transferase</keyword>
<evidence type="ECO:0000256" key="1">
    <source>
        <dbReference type="ARBA" id="ARBA00022679"/>
    </source>
</evidence>
<dbReference type="SUPFAM" id="SSF55729">
    <property type="entry name" value="Acyl-CoA N-acyltransferases (Nat)"/>
    <property type="match status" value="1"/>
</dbReference>
<proteinExistence type="predicted"/>
<dbReference type="EMBL" id="CAEZSP010000036">
    <property type="protein sequence ID" value="CAB4545490.1"/>
    <property type="molecule type" value="Genomic_DNA"/>
</dbReference>
<dbReference type="Gene3D" id="3.40.630.30">
    <property type="match status" value="1"/>
</dbReference>
<reference evidence="4" key="1">
    <citation type="submission" date="2020-05" db="EMBL/GenBank/DDBJ databases">
        <authorList>
            <person name="Chiriac C."/>
            <person name="Salcher M."/>
            <person name="Ghai R."/>
            <person name="Kavagutti S V."/>
        </authorList>
    </citation>
    <scope>NUCLEOTIDE SEQUENCE</scope>
</reference>
<evidence type="ECO:0000256" key="2">
    <source>
        <dbReference type="ARBA" id="ARBA00023315"/>
    </source>
</evidence>
<dbReference type="GO" id="GO:0016747">
    <property type="term" value="F:acyltransferase activity, transferring groups other than amino-acyl groups"/>
    <property type="evidence" value="ECO:0007669"/>
    <property type="project" value="InterPro"/>
</dbReference>
<gene>
    <name evidence="4" type="ORF">UFOPK1440_00754</name>
</gene>
<dbReference type="AlphaFoldDB" id="A0A6J6C2G5"/>
<dbReference type="CDD" id="cd04301">
    <property type="entry name" value="NAT_SF"/>
    <property type="match status" value="1"/>
</dbReference>
<dbReference type="PANTHER" id="PTHR43877">
    <property type="entry name" value="AMINOALKYLPHOSPHONATE N-ACETYLTRANSFERASE-RELATED-RELATED"/>
    <property type="match status" value="1"/>
</dbReference>
<dbReference type="InterPro" id="IPR050832">
    <property type="entry name" value="Bact_Acetyltransf"/>
</dbReference>
<keyword evidence="2" id="KW-0012">Acyltransferase</keyword>
<sequence>MRELSTYEEVEHEYERLFPGSPFFRVWVPREKFISGQSDGVGNISFTREDGGLFGIAIGTEPYISPDWNRFSVETIALEGRGVNGLPERAELVDAWDCYWAPTVNGGELNQRKFSDATIGEFLELHAPNSSVFPGDDEILHWIEVIEGGELVGVGALCRWQSGNVVISSVGTHSDRRRQGIGRKIMEGALSGGSHFGASFISLGVMHSNESAQRLYRALGFTLMHNFTYFERR</sequence>
<dbReference type="PROSITE" id="PS51186">
    <property type="entry name" value="GNAT"/>
    <property type="match status" value="1"/>
</dbReference>
<organism evidence="4">
    <name type="scientific">freshwater metagenome</name>
    <dbReference type="NCBI Taxonomy" id="449393"/>
    <lineage>
        <taxon>unclassified sequences</taxon>
        <taxon>metagenomes</taxon>
        <taxon>ecological metagenomes</taxon>
    </lineage>
</organism>
<name>A0A6J6C2G5_9ZZZZ</name>
<protein>
    <submittedName>
        <fullName evidence="4">Unannotated protein</fullName>
    </submittedName>
</protein>
<feature type="domain" description="N-acetyltransferase" evidence="3">
    <location>
        <begin position="112"/>
        <end position="233"/>
    </location>
</feature>
<accession>A0A6J6C2G5</accession>
<dbReference type="InterPro" id="IPR016181">
    <property type="entry name" value="Acyl_CoA_acyltransferase"/>
</dbReference>
<dbReference type="InterPro" id="IPR000182">
    <property type="entry name" value="GNAT_dom"/>
</dbReference>
<evidence type="ECO:0000313" key="4">
    <source>
        <dbReference type="EMBL" id="CAB4545490.1"/>
    </source>
</evidence>